<reference evidence="1 2" key="1">
    <citation type="submission" date="2024-04" db="EMBL/GenBank/DDBJ databases">
        <title>Tritrichomonas musculus Genome.</title>
        <authorList>
            <person name="Alves-Ferreira E."/>
            <person name="Grigg M."/>
            <person name="Lorenzi H."/>
            <person name="Galac M."/>
        </authorList>
    </citation>
    <scope>NUCLEOTIDE SEQUENCE [LARGE SCALE GENOMIC DNA]</scope>
    <source>
        <strain evidence="1 2">EAF2021</strain>
    </source>
</reference>
<accession>A0ABR2K8T2</accession>
<name>A0ABR2K8T2_9EUKA</name>
<dbReference type="EMBL" id="JAPFFF010000006">
    <property type="protein sequence ID" value="KAK8887263.1"/>
    <property type="molecule type" value="Genomic_DNA"/>
</dbReference>
<organism evidence="1 2">
    <name type="scientific">Tritrichomonas musculus</name>
    <dbReference type="NCBI Taxonomy" id="1915356"/>
    <lineage>
        <taxon>Eukaryota</taxon>
        <taxon>Metamonada</taxon>
        <taxon>Parabasalia</taxon>
        <taxon>Tritrichomonadida</taxon>
        <taxon>Tritrichomonadidae</taxon>
        <taxon>Tritrichomonas</taxon>
    </lineage>
</organism>
<dbReference type="Proteomes" id="UP001470230">
    <property type="component" value="Unassembled WGS sequence"/>
</dbReference>
<evidence type="ECO:0000313" key="2">
    <source>
        <dbReference type="Proteomes" id="UP001470230"/>
    </source>
</evidence>
<evidence type="ECO:0000313" key="1">
    <source>
        <dbReference type="EMBL" id="KAK8887263.1"/>
    </source>
</evidence>
<keyword evidence="2" id="KW-1185">Reference proteome</keyword>
<comment type="caution">
    <text evidence="1">The sequence shown here is derived from an EMBL/GenBank/DDBJ whole genome shotgun (WGS) entry which is preliminary data.</text>
</comment>
<proteinExistence type="predicted"/>
<sequence length="106" mass="12461">MNTLQENHNKNILKRGTSSEKEIADAILSDFNAKKSKAFKLLKLTSIDDIDNISLGKLCYALSICIEQKIPRNYKRRKELMIKWIDDYYDLCLKYIKYIKIEVDVL</sequence>
<protein>
    <submittedName>
        <fullName evidence="1">Uncharacterized protein</fullName>
    </submittedName>
</protein>
<gene>
    <name evidence="1" type="ORF">M9Y10_038301</name>
</gene>